<gene>
    <name evidence="2" type="ORF">GCM10010528_25480</name>
</gene>
<evidence type="ECO:0000259" key="1">
    <source>
        <dbReference type="Pfam" id="PF26563"/>
    </source>
</evidence>
<dbReference type="EMBL" id="BAAAVS010000054">
    <property type="protein sequence ID" value="GAA3045107.1"/>
    <property type="molecule type" value="Genomic_DNA"/>
</dbReference>
<dbReference type="SUPFAM" id="SSF52540">
    <property type="entry name" value="P-loop containing nucleoside triphosphate hydrolases"/>
    <property type="match status" value="1"/>
</dbReference>
<dbReference type="InterPro" id="IPR050625">
    <property type="entry name" value="ParA/MinD_ATPase"/>
</dbReference>
<dbReference type="InterPro" id="IPR022521">
    <property type="entry name" value="Rv3660c"/>
</dbReference>
<sequence>MAELTMYVGTELAEEVWRCAAAAGYTVVPADPVDDSGYWPGADVVVVDAAAVNVLIESPVARRHAVLLVCPADAPPRVWQDALAIGVTDGFELPADEERLVAALTDLRAPKQSGGRVLAVLGGHGGAGATTLAAATGLAAAQSDSRRRVLLIGPDETGAGIDLMLGIEDVDGPRTADLSAVGGRLSHDALHEALPHVDRRLSVLAAEPRTGRAGGHAESVVAAVDAGRAGGDVVVVDVPRTQPALRRELLHRADLIVLLSRALLPAIAATRAAHRDIGESRGQAELVLRGPAPSGVPVDEMAWAAGLPLLGYYRSDPSLPSRMESGALRPSPRSPLGVVAGRLCRRLDEAAS</sequence>
<dbReference type="PANTHER" id="PTHR43384:SF11">
    <property type="entry name" value="SEPTUM SITE DETERMINING PROTEIN"/>
    <property type="match status" value="1"/>
</dbReference>
<dbReference type="Gene3D" id="3.40.50.300">
    <property type="entry name" value="P-loop containing nucleotide triphosphate hydrolases"/>
    <property type="match status" value="1"/>
</dbReference>
<dbReference type="Pfam" id="PF26563">
    <property type="entry name" value="Rv3660c_N"/>
    <property type="match status" value="1"/>
</dbReference>
<organism evidence="2 3">
    <name type="scientific">Gordonia defluvii</name>
    <dbReference type="NCBI Taxonomy" id="283718"/>
    <lineage>
        <taxon>Bacteria</taxon>
        <taxon>Bacillati</taxon>
        <taxon>Actinomycetota</taxon>
        <taxon>Actinomycetes</taxon>
        <taxon>Mycobacteriales</taxon>
        <taxon>Gordoniaceae</taxon>
        <taxon>Gordonia</taxon>
    </lineage>
</organism>
<dbReference type="InterPro" id="IPR059050">
    <property type="entry name" value="Rv3660c_N"/>
</dbReference>
<proteinExistence type="predicted"/>
<evidence type="ECO:0000313" key="3">
    <source>
        <dbReference type="Proteomes" id="UP001501035"/>
    </source>
</evidence>
<protein>
    <submittedName>
        <fullName evidence="2">CpaE-like family protein</fullName>
    </submittedName>
</protein>
<dbReference type="NCBIfam" id="TIGR03815">
    <property type="entry name" value="CpaE_hom_Actino"/>
    <property type="match status" value="1"/>
</dbReference>
<name>A0ABP6LHL4_9ACTN</name>
<keyword evidence="3" id="KW-1185">Reference proteome</keyword>
<dbReference type="RefSeq" id="WP_290707141.1">
    <property type="nucleotide sequence ID" value="NZ_BAAAVS010000054.1"/>
</dbReference>
<dbReference type="InterPro" id="IPR027417">
    <property type="entry name" value="P-loop_NTPase"/>
</dbReference>
<dbReference type="PANTHER" id="PTHR43384">
    <property type="entry name" value="SEPTUM SITE-DETERMINING PROTEIN MIND HOMOLOG, CHLOROPLASTIC-RELATED"/>
    <property type="match status" value="1"/>
</dbReference>
<evidence type="ECO:0000313" key="2">
    <source>
        <dbReference type="EMBL" id="GAA3045107.1"/>
    </source>
</evidence>
<reference evidence="3" key="1">
    <citation type="journal article" date="2019" name="Int. J. Syst. Evol. Microbiol.">
        <title>The Global Catalogue of Microorganisms (GCM) 10K type strain sequencing project: providing services to taxonomists for standard genome sequencing and annotation.</title>
        <authorList>
            <consortium name="The Broad Institute Genomics Platform"/>
            <consortium name="The Broad Institute Genome Sequencing Center for Infectious Disease"/>
            <person name="Wu L."/>
            <person name="Ma J."/>
        </authorList>
    </citation>
    <scope>NUCLEOTIDE SEQUENCE [LARGE SCALE GENOMIC DNA]</scope>
    <source>
        <strain evidence="3">JCM 14234</strain>
    </source>
</reference>
<feature type="domain" description="Rv3660c-like CheY-like N-terminal" evidence="1">
    <location>
        <begin position="10"/>
        <end position="112"/>
    </location>
</feature>
<dbReference type="Proteomes" id="UP001501035">
    <property type="component" value="Unassembled WGS sequence"/>
</dbReference>
<comment type="caution">
    <text evidence="2">The sequence shown here is derived from an EMBL/GenBank/DDBJ whole genome shotgun (WGS) entry which is preliminary data.</text>
</comment>
<accession>A0ABP6LHL4</accession>